<dbReference type="AlphaFoldDB" id="A0A397G0M1"/>
<name>A0A397G0M1_ASPTH</name>
<dbReference type="VEuPathDB" id="FungiDB:CDV56_100897"/>
<proteinExistence type="predicted"/>
<reference evidence="2" key="1">
    <citation type="submission" date="2018-08" db="EMBL/GenBank/DDBJ databases">
        <title>Draft genome sequence of azole-resistant Aspergillus thermomutatus (Neosartorya pseudofischeri) strain HMR AF 39, isolated from a human nasal aspirate.</title>
        <authorList>
            <person name="Parent-Michaud M."/>
            <person name="Dufresne P.J."/>
            <person name="Fournier E."/>
            <person name="Martineau C."/>
            <person name="Moreira S."/>
            <person name="Perkins V."/>
            <person name="De Repentigny L."/>
            <person name="Dufresne S.F."/>
        </authorList>
    </citation>
    <scope>NUCLEOTIDE SEQUENCE [LARGE SCALE GENOMIC DNA]</scope>
    <source>
        <strain evidence="2">HMR AF 39</strain>
    </source>
</reference>
<feature type="compositionally biased region" description="Low complexity" evidence="1">
    <location>
        <begin position="44"/>
        <end position="53"/>
    </location>
</feature>
<dbReference type="STRING" id="41047.A0A397G0M1"/>
<evidence type="ECO:0000256" key="1">
    <source>
        <dbReference type="SAM" id="MobiDB-lite"/>
    </source>
</evidence>
<dbReference type="OrthoDB" id="4366649at2759"/>
<feature type="compositionally biased region" description="Polar residues" evidence="1">
    <location>
        <begin position="32"/>
        <end position="42"/>
    </location>
</feature>
<sequence length="153" mass="16703">MVVIEEKNTYEGYCAQVKGVTDRLAELQHLNGNNRASQSPHTANKGNNNNGNKIESQGLNRTSSSVGGNTMDWEPSVASNAKRAKWVSKEELQRRRDKGLCLRCGSAQHHVANCPFRAPHRLGPKVAEVKVDDAILEDEVADEGRESGNAAPL</sequence>
<dbReference type="GeneID" id="38122871"/>
<dbReference type="RefSeq" id="XP_026609501.1">
    <property type="nucleotide sequence ID" value="XM_026754516.1"/>
</dbReference>
<evidence type="ECO:0000313" key="3">
    <source>
        <dbReference type="Proteomes" id="UP000215305"/>
    </source>
</evidence>
<organism evidence="2 3">
    <name type="scientific">Aspergillus thermomutatus</name>
    <name type="common">Neosartorya pseudofischeri</name>
    <dbReference type="NCBI Taxonomy" id="41047"/>
    <lineage>
        <taxon>Eukaryota</taxon>
        <taxon>Fungi</taxon>
        <taxon>Dikarya</taxon>
        <taxon>Ascomycota</taxon>
        <taxon>Pezizomycotina</taxon>
        <taxon>Eurotiomycetes</taxon>
        <taxon>Eurotiomycetidae</taxon>
        <taxon>Eurotiales</taxon>
        <taxon>Aspergillaceae</taxon>
        <taxon>Aspergillus</taxon>
        <taxon>Aspergillus subgen. Fumigati</taxon>
    </lineage>
</organism>
<feature type="compositionally biased region" description="Polar residues" evidence="1">
    <location>
        <begin position="54"/>
        <end position="68"/>
    </location>
</feature>
<feature type="region of interest" description="Disordered" evidence="1">
    <location>
        <begin position="32"/>
        <end position="90"/>
    </location>
</feature>
<comment type="caution">
    <text evidence="2">The sequence shown here is derived from an EMBL/GenBank/DDBJ whole genome shotgun (WGS) entry which is preliminary data.</text>
</comment>
<protein>
    <submittedName>
        <fullName evidence="2">Uncharacterized protein</fullName>
    </submittedName>
</protein>
<gene>
    <name evidence="2" type="ORF">CDV56_100897</name>
</gene>
<dbReference type="EMBL" id="NKHU02000517">
    <property type="protein sequence ID" value="RHZ43108.1"/>
    <property type="molecule type" value="Genomic_DNA"/>
</dbReference>
<dbReference type="Proteomes" id="UP000215305">
    <property type="component" value="Unassembled WGS sequence"/>
</dbReference>
<keyword evidence="3" id="KW-1185">Reference proteome</keyword>
<accession>A0A397G0M1</accession>
<evidence type="ECO:0000313" key="2">
    <source>
        <dbReference type="EMBL" id="RHZ43108.1"/>
    </source>
</evidence>